<reference evidence="7" key="1">
    <citation type="submission" date="2021-01" db="EMBL/GenBank/DDBJ databases">
        <authorList>
            <person name="Corre E."/>
            <person name="Pelletier E."/>
            <person name="Niang G."/>
            <person name="Scheremetjew M."/>
            <person name="Finn R."/>
            <person name="Kale V."/>
            <person name="Holt S."/>
            <person name="Cochrane G."/>
            <person name="Meng A."/>
            <person name="Brown T."/>
            <person name="Cohen L."/>
        </authorList>
    </citation>
    <scope>NUCLEOTIDE SEQUENCE</scope>
    <source>
        <strain evidence="7">CCMP1381</strain>
    </source>
</reference>
<dbReference type="GO" id="GO:0046961">
    <property type="term" value="F:proton-transporting ATPase activity, rotational mechanism"/>
    <property type="evidence" value="ECO:0007669"/>
    <property type="project" value="UniProtKB-UniRule"/>
</dbReference>
<comment type="similarity">
    <text evidence="1 5">Belongs to the V-ATPase H subunit family.</text>
</comment>
<dbReference type="InterPro" id="IPR004908">
    <property type="entry name" value="ATPase_V1-cplx_hsu"/>
</dbReference>
<dbReference type="EMBL" id="HBGS01058295">
    <property type="protein sequence ID" value="CAD9483754.1"/>
    <property type="molecule type" value="Transcribed_RNA"/>
</dbReference>
<feature type="domain" description="ATPase V1 complex subunit H C-terminal" evidence="6">
    <location>
        <begin position="331"/>
        <end position="446"/>
    </location>
</feature>
<dbReference type="SUPFAM" id="SSF48371">
    <property type="entry name" value="ARM repeat"/>
    <property type="match status" value="1"/>
</dbReference>
<dbReference type="PIRSF" id="PIRSF032184">
    <property type="entry name" value="ATPase_V1_H"/>
    <property type="match status" value="1"/>
</dbReference>
<dbReference type="SMART" id="SM00185">
    <property type="entry name" value="ARM"/>
    <property type="match status" value="3"/>
</dbReference>
<gene>
    <name evidence="7" type="ORF">DSPE1174_LOCUS30416</name>
</gene>
<dbReference type="Pfam" id="PF03224">
    <property type="entry name" value="V-ATPase_H_N"/>
    <property type="match status" value="1"/>
</dbReference>
<dbReference type="AlphaFoldDB" id="A0A7S2H8Z8"/>
<evidence type="ECO:0000256" key="4">
    <source>
        <dbReference type="ARBA" id="ARBA00023065"/>
    </source>
</evidence>
<keyword evidence="4 5" id="KW-0406">Ion transport</keyword>
<comment type="function">
    <text evidence="5">Subunit of the V1 complex of vacuolar(H+)-ATPase (V-ATPase), a multisubunit enzyme composed of a peripheral complex (V1) that hydrolyzes ATP and a membrane integral complex (V0) that translocates protons. V-ATPase is responsible for acidifying and maintaining the pH of intracellular compartments.</text>
</comment>
<protein>
    <recommendedName>
        <fullName evidence="5">V-type proton ATPase subunit H</fullName>
    </recommendedName>
</protein>
<keyword evidence="3 5" id="KW-0375">Hydrogen ion transport</keyword>
<name>A0A7S2H8Z8_9STRA</name>
<evidence type="ECO:0000256" key="1">
    <source>
        <dbReference type="ARBA" id="ARBA00008613"/>
    </source>
</evidence>
<evidence type="ECO:0000313" key="7">
    <source>
        <dbReference type="EMBL" id="CAD9483754.1"/>
    </source>
</evidence>
<evidence type="ECO:0000256" key="3">
    <source>
        <dbReference type="ARBA" id="ARBA00022781"/>
    </source>
</evidence>
<organism evidence="7">
    <name type="scientific">Octactis speculum</name>
    <dbReference type="NCBI Taxonomy" id="3111310"/>
    <lineage>
        <taxon>Eukaryota</taxon>
        <taxon>Sar</taxon>
        <taxon>Stramenopiles</taxon>
        <taxon>Ochrophyta</taxon>
        <taxon>Dictyochophyceae</taxon>
        <taxon>Dictyochales</taxon>
        <taxon>Dictyochaceae</taxon>
        <taxon>Octactis</taxon>
    </lineage>
</organism>
<dbReference type="PANTHER" id="PTHR10698:SF0">
    <property type="entry name" value="V-TYPE PROTON ATPASE SUBUNIT H"/>
    <property type="match status" value="1"/>
</dbReference>
<dbReference type="InterPro" id="IPR011989">
    <property type="entry name" value="ARM-like"/>
</dbReference>
<evidence type="ECO:0000259" key="6">
    <source>
        <dbReference type="Pfam" id="PF11698"/>
    </source>
</evidence>
<dbReference type="GO" id="GO:0000221">
    <property type="term" value="C:vacuolar proton-transporting V-type ATPase, V1 domain"/>
    <property type="evidence" value="ECO:0007669"/>
    <property type="project" value="UniProtKB-UniRule"/>
</dbReference>
<dbReference type="InterPro" id="IPR038497">
    <property type="entry name" value="ATPase_V1-cplx_hsu_C_sf"/>
</dbReference>
<dbReference type="InterPro" id="IPR011987">
    <property type="entry name" value="ATPase_V1-cplx_hsu_C"/>
</dbReference>
<accession>A0A7S2H8Z8</accession>
<dbReference type="PANTHER" id="PTHR10698">
    <property type="entry name" value="V-TYPE PROTON ATPASE SUBUNIT H"/>
    <property type="match status" value="1"/>
</dbReference>
<dbReference type="InterPro" id="IPR000225">
    <property type="entry name" value="Armadillo"/>
</dbReference>
<evidence type="ECO:0000256" key="5">
    <source>
        <dbReference type="PIRNR" id="PIRNR032184"/>
    </source>
</evidence>
<evidence type="ECO:0000256" key="2">
    <source>
        <dbReference type="ARBA" id="ARBA00022448"/>
    </source>
</evidence>
<dbReference type="Gene3D" id="1.25.10.10">
    <property type="entry name" value="Leucine-rich Repeat Variant"/>
    <property type="match status" value="1"/>
</dbReference>
<dbReference type="Gene3D" id="1.25.40.150">
    <property type="entry name" value="V-type ATPase, subunit H, C-terminal domain"/>
    <property type="match status" value="1"/>
</dbReference>
<keyword evidence="2 5" id="KW-0813">Transport</keyword>
<proteinExistence type="inferred from homology"/>
<sequence>MKSDSPQFADLTRREVLNKFSEIDWDSYVHSGAFITQEEVEVLRKTEDTHIEMILGDPTEAAELVRVLMKVLRHITNDAPPRQYALTRIEDILSGTSDSGSGSSSFMTNSFDASQHVALFTTEDGHIDDQPFLRVMRDGDSYSQRTAGMSLARLLINSKSPMETFINWLCEQLGNSRKNNPSMRAAVLALTILLRRNEARNLFGQHGGIGYLTKLLKNQGAGANAQLLYELTFCLWTLSFCKEVRGNFMEQGTIPVLCEQVTAAPREKVVRVSLAALRNLYEGEADTYNTAIIGCGLLKTLKNMRERQWADPDVADDVEAVYKALMENYRELSTFERWAAEVKSKQLKWGLVHQEKFWRENAKELEVNEFALLKELIELLRSDDPEVVSVACYDLGEFVRFYPNGKSIVKNLGAKDLVMGKIGDKEPPEVQRHALQCMSKIMVNKWEFMR</sequence>
<dbReference type="Pfam" id="PF11698">
    <property type="entry name" value="V-ATPase_H_C"/>
    <property type="match status" value="1"/>
</dbReference>
<dbReference type="InterPro" id="IPR016024">
    <property type="entry name" value="ARM-type_fold"/>
</dbReference>
<comment type="subunit">
    <text evidence="5">V-ATPase is a heteromultimeric enzyme made up of two complexes: the ATP-hydrolytic V1 complex and the proton translocation V0 complex.</text>
</comment>